<organism evidence="1">
    <name type="scientific">bioreactor metagenome</name>
    <dbReference type="NCBI Taxonomy" id="1076179"/>
    <lineage>
        <taxon>unclassified sequences</taxon>
        <taxon>metagenomes</taxon>
        <taxon>ecological metagenomes</taxon>
    </lineage>
</organism>
<dbReference type="SUPFAM" id="SSF56925">
    <property type="entry name" value="OMPA-like"/>
    <property type="match status" value="1"/>
</dbReference>
<dbReference type="InterPro" id="IPR011250">
    <property type="entry name" value="OMP/PagP_B-barrel"/>
</dbReference>
<dbReference type="EMBL" id="VSSQ01000002">
    <property type="protein sequence ID" value="MPL55588.1"/>
    <property type="molecule type" value="Genomic_DNA"/>
</dbReference>
<evidence type="ECO:0000313" key="1">
    <source>
        <dbReference type="EMBL" id="MPL55588.1"/>
    </source>
</evidence>
<reference evidence="1" key="1">
    <citation type="submission" date="2019-08" db="EMBL/GenBank/DDBJ databases">
        <authorList>
            <person name="Kucharzyk K."/>
            <person name="Murdoch R.W."/>
            <person name="Higgins S."/>
            <person name="Loffler F."/>
        </authorList>
    </citation>
    <scope>NUCLEOTIDE SEQUENCE</scope>
</reference>
<accession>A0A644SLT6</accession>
<gene>
    <name evidence="1" type="ORF">SDC9_01066</name>
</gene>
<evidence type="ECO:0008006" key="2">
    <source>
        <dbReference type="Google" id="ProtNLM"/>
    </source>
</evidence>
<protein>
    <recommendedName>
        <fullName evidence="2">Outer membrane protein beta-barrel domain-containing protein</fullName>
    </recommendedName>
</protein>
<name>A0A644SLT6_9ZZZZ</name>
<dbReference type="AlphaFoldDB" id="A0A644SLT6"/>
<sequence length="163" mass="17196">MKKLFLVGALALFGAMNAQTGNVKVGAHLGITTGDFDPLYGLNAGVDLGYSWKLPSNFEVGLATGYSNYFPKSDFKDIGGKSMGVIPIAASGQYNFDGGFFLGTDLGYGVLLYDGDSDGGFYYQPKAGYRMNNVDLVLSYKGVSKDGSSLSSVNFGVAFNVGK</sequence>
<comment type="caution">
    <text evidence="1">The sequence shown here is derived from an EMBL/GenBank/DDBJ whole genome shotgun (WGS) entry which is preliminary data.</text>
</comment>
<proteinExistence type="predicted"/>